<dbReference type="InterPro" id="IPR013805">
    <property type="entry name" value="GrpE_CC"/>
</dbReference>
<dbReference type="SUPFAM" id="SSF51064">
    <property type="entry name" value="Head domain of nucleotide exchange factor GrpE"/>
    <property type="match status" value="1"/>
</dbReference>
<evidence type="ECO:0000256" key="14">
    <source>
        <dbReference type="SAM" id="MobiDB-lite"/>
    </source>
</evidence>
<evidence type="ECO:0000256" key="7">
    <source>
        <dbReference type="ARBA" id="ARBA00053401"/>
    </source>
</evidence>
<comment type="function">
    <text evidence="7 10 11">Participates actively in the response to hyperosmotic and heat shock by preventing the aggregation of stress-denatured proteins, in association with DnaK and GrpE. It is the nucleotide exchange factor for DnaK and may function as a thermosensor. Unfolded proteins bind initially to DnaJ; upon interaction with the DnaJ-bound protein, DnaK hydrolyzes its bound ATP, resulting in the formation of a stable complex. GrpE releases ADP from DnaK; ATP binding to DnaK triggers the release of the substrate protein, thus completing the reaction cycle. Several rounds of ATP-dependent interactions between DnaJ, DnaK and GrpE are required for fully efficient folding.</text>
</comment>
<keyword evidence="13" id="KW-0175">Coiled coil</keyword>
<feature type="coiled-coil region" evidence="13">
    <location>
        <begin position="37"/>
        <end position="74"/>
    </location>
</feature>
<accession>A0A8J6JKE1</accession>
<proteinExistence type="inferred from homology"/>
<dbReference type="GO" id="GO:0051087">
    <property type="term" value="F:protein-folding chaperone binding"/>
    <property type="evidence" value="ECO:0007669"/>
    <property type="project" value="InterPro"/>
</dbReference>
<evidence type="ECO:0000256" key="4">
    <source>
        <dbReference type="ARBA" id="ARBA00022490"/>
    </source>
</evidence>
<dbReference type="SUPFAM" id="SSF58014">
    <property type="entry name" value="Coiled-coil domain of nucleotide exchange factor GrpE"/>
    <property type="match status" value="1"/>
</dbReference>
<dbReference type="FunFam" id="2.30.22.10:FF:000001">
    <property type="entry name" value="Protein GrpE"/>
    <property type="match status" value="1"/>
</dbReference>
<evidence type="ECO:0000256" key="13">
    <source>
        <dbReference type="SAM" id="Coils"/>
    </source>
</evidence>
<dbReference type="PROSITE" id="PS01071">
    <property type="entry name" value="GRPE"/>
    <property type="match status" value="1"/>
</dbReference>
<evidence type="ECO:0000256" key="3">
    <source>
        <dbReference type="ARBA" id="ARBA00011738"/>
    </source>
</evidence>
<dbReference type="HAMAP" id="MF_01151">
    <property type="entry name" value="GrpE"/>
    <property type="match status" value="1"/>
</dbReference>
<feature type="compositionally biased region" description="Low complexity" evidence="14">
    <location>
        <begin position="18"/>
        <end position="37"/>
    </location>
</feature>
<dbReference type="Proteomes" id="UP000607645">
    <property type="component" value="Unassembled WGS sequence"/>
</dbReference>
<dbReference type="InterPro" id="IPR000740">
    <property type="entry name" value="GrpE"/>
</dbReference>
<evidence type="ECO:0000256" key="2">
    <source>
        <dbReference type="ARBA" id="ARBA00009054"/>
    </source>
</evidence>
<dbReference type="PANTHER" id="PTHR21237">
    <property type="entry name" value="GRPE PROTEIN"/>
    <property type="match status" value="1"/>
</dbReference>
<evidence type="ECO:0000256" key="12">
    <source>
        <dbReference type="RuleBase" id="RU004478"/>
    </source>
</evidence>
<keyword evidence="5 10" id="KW-0346">Stress response</keyword>
<evidence type="ECO:0000256" key="8">
    <source>
        <dbReference type="ARBA" id="ARBA00072274"/>
    </source>
</evidence>
<dbReference type="GO" id="GO:0051082">
    <property type="term" value="F:unfolded protein binding"/>
    <property type="evidence" value="ECO:0007669"/>
    <property type="project" value="TreeGrafter"/>
</dbReference>
<dbReference type="GO" id="GO:0042803">
    <property type="term" value="F:protein homodimerization activity"/>
    <property type="evidence" value="ECO:0007669"/>
    <property type="project" value="InterPro"/>
</dbReference>
<evidence type="ECO:0000256" key="10">
    <source>
        <dbReference type="HAMAP-Rule" id="MF_01151"/>
    </source>
</evidence>
<dbReference type="PANTHER" id="PTHR21237:SF23">
    <property type="entry name" value="GRPE PROTEIN HOMOLOG, MITOCHONDRIAL"/>
    <property type="match status" value="1"/>
</dbReference>
<comment type="subcellular location">
    <subcellularLocation>
        <location evidence="1 10">Cytoplasm</location>
    </subcellularLocation>
</comment>
<dbReference type="RefSeq" id="WP_186918933.1">
    <property type="nucleotide sequence ID" value="NZ_JACOPQ010000005.1"/>
</dbReference>
<comment type="subunit">
    <text evidence="3 10">Homodimer.</text>
</comment>
<name>A0A8J6JKE1_9FIRM</name>
<dbReference type="Gene3D" id="2.30.22.10">
    <property type="entry name" value="Head domain of nucleotide exchange factor GrpE"/>
    <property type="match status" value="1"/>
</dbReference>
<feature type="region of interest" description="Disordered" evidence="14">
    <location>
        <begin position="1"/>
        <end position="37"/>
    </location>
</feature>
<keyword evidence="16" id="KW-1185">Reference proteome</keyword>
<comment type="caution">
    <text evidence="15">The sequence shown here is derived from an EMBL/GenBank/DDBJ whole genome shotgun (WGS) entry which is preliminary data.</text>
</comment>
<evidence type="ECO:0000256" key="11">
    <source>
        <dbReference type="RuleBase" id="RU000639"/>
    </source>
</evidence>
<dbReference type="Gene3D" id="3.90.20.20">
    <property type="match status" value="1"/>
</dbReference>
<dbReference type="AlphaFoldDB" id="A0A8J6JKE1"/>
<evidence type="ECO:0000256" key="5">
    <source>
        <dbReference type="ARBA" id="ARBA00023016"/>
    </source>
</evidence>
<dbReference type="GO" id="GO:0005737">
    <property type="term" value="C:cytoplasm"/>
    <property type="evidence" value="ECO:0007669"/>
    <property type="project" value="UniProtKB-SubCell"/>
</dbReference>
<evidence type="ECO:0000313" key="15">
    <source>
        <dbReference type="EMBL" id="MBC5736884.1"/>
    </source>
</evidence>
<dbReference type="GO" id="GO:0006457">
    <property type="term" value="P:protein folding"/>
    <property type="evidence" value="ECO:0007669"/>
    <property type="project" value="InterPro"/>
</dbReference>
<dbReference type="NCBIfam" id="NF010738">
    <property type="entry name" value="PRK14140.1"/>
    <property type="match status" value="1"/>
</dbReference>
<dbReference type="GO" id="GO:0000774">
    <property type="term" value="F:adenyl-nucleotide exchange factor activity"/>
    <property type="evidence" value="ECO:0007669"/>
    <property type="project" value="InterPro"/>
</dbReference>
<evidence type="ECO:0000256" key="6">
    <source>
        <dbReference type="ARBA" id="ARBA00023186"/>
    </source>
</evidence>
<dbReference type="EMBL" id="JACOPQ010000005">
    <property type="protein sequence ID" value="MBC5736884.1"/>
    <property type="molecule type" value="Genomic_DNA"/>
</dbReference>
<evidence type="ECO:0000313" key="16">
    <source>
        <dbReference type="Proteomes" id="UP000607645"/>
    </source>
</evidence>
<feature type="compositionally biased region" description="Basic and acidic residues" evidence="14">
    <location>
        <begin position="1"/>
        <end position="11"/>
    </location>
</feature>
<keyword evidence="6 10" id="KW-0143">Chaperone</keyword>
<dbReference type="Pfam" id="PF01025">
    <property type="entry name" value="GrpE"/>
    <property type="match status" value="1"/>
</dbReference>
<gene>
    <name evidence="10 15" type="primary">grpE</name>
    <name evidence="15" type="ORF">H8S62_07640</name>
</gene>
<protein>
    <recommendedName>
        <fullName evidence="8 10">Protein GrpE</fullName>
    </recommendedName>
    <alternativeName>
        <fullName evidence="9 10">HSP-70 cofactor</fullName>
    </alternativeName>
</protein>
<evidence type="ECO:0000256" key="9">
    <source>
        <dbReference type="ARBA" id="ARBA00076414"/>
    </source>
</evidence>
<evidence type="ECO:0000256" key="1">
    <source>
        <dbReference type="ARBA" id="ARBA00004496"/>
    </source>
</evidence>
<comment type="similarity">
    <text evidence="2 10 12">Belongs to the GrpE family.</text>
</comment>
<reference evidence="15" key="1">
    <citation type="submission" date="2020-08" db="EMBL/GenBank/DDBJ databases">
        <title>Genome public.</title>
        <authorList>
            <person name="Liu C."/>
            <person name="Sun Q."/>
        </authorList>
    </citation>
    <scope>NUCLEOTIDE SEQUENCE</scope>
    <source>
        <strain evidence="15">NSJ-52</strain>
    </source>
</reference>
<sequence length="189" mass="20751">MSKKDKEKAQVPEEETVQTETAAENQGEAGQAAAPDAAELTAALAQAEQAMTALKDKEDQFLRLAAEYDNFRRRSQKEKESVWADAKAETALAFLPVYDNLERALKSPCGDEAYAKGVEMTMNQLKEVLTKLGIEEIPALGETFDPNLHNAVMHVDDESAAENTIVEVFQTGFRAGDKVVRFAMVKVAN</sequence>
<organism evidence="15 16">
    <name type="scientific">Lawsonibacter faecis</name>
    <dbReference type="NCBI Taxonomy" id="2763052"/>
    <lineage>
        <taxon>Bacteria</taxon>
        <taxon>Bacillati</taxon>
        <taxon>Bacillota</taxon>
        <taxon>Clostridia</taxon>
        <taxon>Eubacteriales</taxon>
        <taxon>Oscillospiraceae</taxon>
        <taxon>Lawsonibacter</taxon>
    </lineage>
</organism>
<dbReference type="PRINTS" id="PR00773">
    <property type="entry name" value="GRPEPROTEIN"/>
</dbReference>
<dbReference type="CDD" id="cd00446">
    <property type="entry name" value="GrpE"/>
    <property type="match status" value="1"/>
</dbReference>
<dbReference type="InterPro" id="IPR009012">
    <property type="entry name" value="GrpE_head"/>
</dbReference>
<keyword evidence="4 10" id="KW-0963">Cytoplasm</keyword>